<sequence>MNPLLNKLYRQKKTRVRDPNAPPPPTLLGQVKELKDTKQSVESVSAEMAVMRQRLEYLEMKNRRLENNIETIRAWILRNQRR</sequence>
<name>A0A6J5SZG0_9CAUD</name>
<organism evidence="2">
    <name type="scientific">uncultured Caudovirales phage</name>
    <dbReference type="NCBI Taxonomy" id="2100421"/>
    <lineage>
        <taxon>Viruses</taxon>
        <taxon>Duplodnaviria</taxon>
        <taxon>Heunggongvirae</taxon>
        <taxon>Uroviricota</taxon>
        <taxon>Caudoviricetes</taxon>
        <taxon>Peduoviridae</taxon>
        <taxon>Maltschvirus</taxon>
        <taxon>Maltschvirus maltsch</taxon>
    </lineage>
</organism>
<reference evidence="2" key="1">
    <citation type="submission" date="2020-05" db="EMBL/GenBank/DDBJ databases">
        <authorList>
            <person name="Chiriac C."/>
            <person name="Salcher M."/>
            <person name="Ghai R."/>
            <person name="Kavagutti S V."/>
        </authorList>
    </citation>
    <scope>NUCLEOTIDE SEQUENCE</scope>
</reference>
<gene>
    <name evidence="2" type="ORF">UFOVP1636_104</name>
</gene>
<protein>
    <submittedName>
        <fullName evidence="2">Uncharacterized protein</fullName>
    </submittedName>
</protein>
<proteinExistence type="predicted"/>
<evidence type="ECO:0000313" key="2">
    <source>
        <dbReference type="EMBL" id="CAB4221012.1"/>
    </source>
</evidence>
<evidence type="ECO:0000256" key="1">
    <source>
        <dbReference type="SAM" id="MobiDB-lite"/>
    </source>
</evidence>
<accession>A0A6J5SZG0</accession>
<dbReference type="EMBL" id="LR797503">
    <property type="protein sequence ID" value="CAB4221012.1"/>
    <property type="molecule type" value="Genomic_DNA"/>
</dbReference>
<feature type="region of interest" description="Disordered" evidence="1">
    <location>
        <begin position="10"/>
        <end position="29"/>
    </location>
</feature>